<evidence type="ECO:0000313" key="4">
    <source>
        <dbReference type="EMBL" id="MCB5178527.1"/>
    </source>
</evidence>
<dbReference type="InterPro" id="IPR020806">
    <property type="entry name" value="PKS_PP-bd"/>
</dbReference>
<gene>
    <name evidence="4" type="ORF">LG632_03865</name>
</gene>
<sequence>MQDEVRALWAVLLKVAPPPPHAGFFELGGNVLAAHLMLRRLSRTYGIDLRLRQIYETPTLEALAGAIARRIA</sequence>
<proteinExistence type="predicted"/>
<dbReference type="Pfam" id="PF00550">
    <property type="entry name" value="PP-binding"/>
    <property type="match status" value="1"/>
</dbReference>
<dbReference type="Proteomes" id="UP001199054">
    <property type="component" value="Unassembled WGS sequence"/>
</dbReference>
<evidence type="ECO:0000313" key="5">
    <source>
        <dbReference type="Proteomes" id="UP001199054"/>
    </source>
</evidence>
<organism evidence="4 5">
    <name type="scientific">Streptomyces antimicrobicus</name>
    <dbReference type="NCBI Taxonomy" id="2883108"/>
    <lineage>
        <taxon>Bacteria</taxon>
        <taxon>Bacillati</taxon>
        <taxon>Actinomycetota</taxon>
        <taxon>Actinomycetes</taxon>
        <taxon>Kitasatosporales</taxon>
        <taxon>Streptomycetaceae</taxon>
        <taxon>Streptomyces</taxon>
    </lineage>
</organism>
<name>A0ABS8B1P1_9ACTN</name>
<dbReference type="InterPro" id="IPR009081">
    <property type="entry name" value="PP-bd_ACP"/>
</dbReference>
<accession>A0ABS8B1P1</accession>
<dbReference type="PROSITE" id="PS50075">
    <property type="entry name" value="CARRIER"/>
    <property type="match status" value="1"/>
</dbReference>
<dbReference type="SMART" id="SM00823">
    <property type="entry name" value="PKS_PP"/>
    <property type="match status" value="1"/>
</dbReference>
<dbReference type="EMBL" id="JAJAUY010000009">
    <property type="protein sequence ID" value="MCB5178527.1"/>
    <property type="molecule type" value="Genomic_DNA"/>
</dbReference>
<dbReference type="SUPFAM" id="SSF47336">
    <property type="entry name" value="ACP-like"/>
    <property type="match status" value="1"/>
</dbReference>
<keyword evidence="2" id="KW-0597">Phosphoprotein</keyword>
<keyword evidence="1" id="KW-0596">Phosphopantetheine</keyword>
<protein>
    <submittedName>
        <fullName evidence="4">Phosphopantetheine-binding protein</fullName>
    </submittedName>
</protein>
<keyword evidence="5" id="KW-1185">Reference proteome</keyword>
<feature type="domain" description="Carrier" evidence="3">
    <location>
        <begin position="1"/>
        <end position="71"/>
    </location>
</feature>
<dbReference type="RefSeq" id="WP_226725181.1">
    <property type="nucleotide sequence ID" value="NZ_JAJAUY010000009.1"/>
</dbReference>
<comment type="caution">
    <text evidence="4">The sequence shown here is derived from an EMBL/GenBank/DDBJ whole genome shotgun (WGS) entry which is preliminary data.</text>
</comment>
<reference evidence="4 5" key="1">
    <citation type="submission" date="2021-10" db="EMBL/GenBank/DDBJ databases">
        <title>Streptomyces sp. strain SMC 277, a novel streptomycete isolated from soil.</title>
        <authorList>
            <person name="Chanama M."/>
        </authorList>
    </citation>
    <scope>NUCLEOTIDE SEQUENCE [LARGE SCALE GENOMIC DNA]</scope>
    <source>
        <strain evidence="4 5">SMC 277</strain>
    </source>
</reference>
<dbReference type="Gene3D" id="1.10.1200.10">
    <property type="entry name" value="ACP-like"/>
    <property type="match status" value="1"/>
</dbReference>
<evidence type="ECO:0000256" key="1">
    <source>
        <dbReference type="ARBA" id="ARBA00022450"/>
    </source>
</evidence>
<evidence type="ECO:0000259" key="3">
    <source>
        <dbReference type="PROSITE" id="PS50075"/>
    </source>
</evidence>
<evidence type="ECO:0000256" key="2">
    <source>
        <dbReference type="ARBA" id="ARBA00022553"/>
    </source>
</evidence>
<dbReference type="InterPro" id="IPR036736">
    <property type="entry name" value="ACP-like_sf"/>
</dbReference>